<evidence type="ECO:0000256" key="4">
    <source>
        <dbReference type="ARBA" id="ARBA00022741"/>
    </source>
</evidence>
<feature type="compositionally biased region" description="Gly residues" evidence="9">
    <location>
        <begin position="77"/>
        <end position="89"/>
    </location>
</feature>
<dbReference type="PANTHER" id="PTHR43381:SF5">
    <property type="entry name" value="TR-TYPE G DOMAIN-CONTAINING PROTEIN"/>
    <property type="match status" value="1"/>
</dbReference>
<keyword evidence="13" id="KW-1185">Reference proteome</keyword>
<dbReference type="InterPro" id="IPR027417">
    <property type="entry name" value="P-loop_NTPase"/>
</dbReference>
<dbReference type="InterPro" id="IPR053905">
    <property type="entry name" value="EF-G-like_DII"/>
</dbReference>
<feature type="compositionally biased region" description="Low complexity" evidence="9">
    <location>
        <begin position="36"/>
        <end position="48"/>
    </location>
</feature>
<dbReference type="Pfam" id="PF00009">
    <property type="entry name" value="GTP_EFTU"/>
    <property type="match status" value="1"/>
</dbReference>
<evidence type="ECO:0000256" key="7">
    <source>
        <dbReference type="ARBA" id="ARBA00025162"/>
    </source>
</evidence>
<dbReference type="Proteomes" id="UP001165085">
    <property type="component" value="Unassembled WGS sequence"/>
</dbReference>
<keyword evidence="3" id="KW-0396">Initiation factor</keyword>
<feature type="compositionally biased region" description="Polar residues" evidence="9">
    <location>
        <begin position="176"/>
        <end position="187"/>
    </location>
</feature>
<comment type="subcellular location">
    <subcellularLocation>
        <location evidence="1">Plastid</location>
        <location evidence="1">Chloroplast</location>
    </subcellularLocation>
</comment>
<evidence type="ECO:0000256" key="8">
    <source>
        <dbReference type="ARBA" id="ARBA00044105"/>
    </source>
</evidence>
<dbReference type="FunFam" id="2.40.30.10:FF:000008">
    <property type="entry name" value="Translation initiation factor IF-2"/>
    <property type="match status" value="1"/>
</dbReference>
<dbReference type="FunFam" id="3.40.50.10050:FF:000001">
    <property type="entry name" value="Translation initiation factor IF-2"/>
    <property type="match status" value="1"/>
</dbReference>
<evidence type="ECO:0000256" key="1">
    <source>
        <dbReference type="ARBA" id="ARBA00004229"/>
    </source>
</evidence>
<dbReference type="GO" id="GO:0005525">
    <property type="term" value="F:GTP binding"/>
    <property type="evidence" value="ECO:0007669"/>
    <property type="project" value="UniProtKB-KW"/>
</dbReference>
<evidence type="ECO:0000313" key="13">
    <source>
        <dbReference type="Proteomes" id="UP001165085"/>
    </source>
</evidence>
<dbReference type="Pfam" id="PF11987">
    <property type="entry name" value="IF-2"/>
    <property type="match status" value="1"/>
</dbReference>
<evidence type="ECO:0000313" key="12">
    <source>
        <dbReference type="EMBL" id="GMH90108.1"/>
    </source>
</evidence>
<dbReference type="InterPro" id="IPR009000">
    <property type="entry name" value="Transl_B-barrel_sf"/>
</dbReference>
<feature type="compositionally biased region" description="Gly residues" evidence="9">
    <location>
        <begin position="109"/>
        <end position="121"/>
    </location>
</feature>
<keyword evidence="5" id="KW-0648">Protein biosynthesis</keyword>
<reference evidence="13" key="1">
    <citation type="journal article" date="2023" name="Commun. Biol.">
        <title>Genome analysis of Parmales, the sister group of diatoms, reveals the evolutionary specialization of diatoms from phago-mixotrophs to photoautotrophs.</title>
        <authorList>
            <person name="Ban H."/>
            <person name="Sato S."/>
            <person name="Yoshikawa S."/>
            <person name="Yamada K."/>
            <person name="Nakamura Y."/>
            <person name="Ichinomiya M."/>
            <person name="Sato N."/>
            <person name="Blanc-Mathieu R."/>
            <person name="Endo H."/>
            <person name="Kuwata A."/>
            <person name="Ogata H."/>
        </authorList>
    </citation>
    <scope>NUCLEOTIDE SEQUENCE [LARGE SCALE GENOMIC DNA]</scope>
    <source>
        <strain evidence="13">NIES 3701</strain>
    </source>
</reference>
<evidence type="ECO:0000256" key="9">
    <source>
        <dbReference type="SAM" id="MobiDB-lite"/>
    </source>
</evidence>
<evidence type="ECO:0000256" key="5">
    <source>
        <dbReference type="ARBA" id="ARBA00022917"/>
    </source>
</evidence>
<dbReference type="CDD" id="cd03692">
    <property type="entry name" value="mtIF2_IVc"/>
    <property type="match status" value="1"/>
</dbReference>
<organism evidence="12 13">
    <name type="scientific">Triparma strigata</name>
    <dbReference type="NCBI Taxonomy" id="1606541"/>
    <lineage>
        <taxon>Eukaryota</taxon>
        <taxon>Sar</taxon>
        <taxon>Stramenopiles</taxon>
        <taxon>Ochrophyta</taxon>
        <taxon>Bolidophyceae</taxon>
        <taxon>Parmales</taxon>
        <taxon>Triparmaceae</taxon>
        <taxon>Triparma</taxon>
    </lineage>
</organism>
<sequence length="869" mass="93258">MRFLLVVLLIATATWGFVPMSVPRIQKSYLTSAAVGGEETSSTEGSEGSPKRRFTPSPGRSPRRKDDGRGERKPGDRGPGNRGPGGPRGPRGEGGERGERGERGSYRGRAGGPGGQGGGGPRRSAPRGPMMKLENPMKVRRIKATPPPRAGGDRDQRGGPRGPGGPPGRGGRPQGNSNPNTRQNTNTPAWAQAPPPPGDDAGAKGGVAKRFGTAPPKKKADYDKKRSTPLRVGKRRNNVDKMKRRGSLKKRNRMSKEEKDQLRMEQNKVTLPDEENLGMDKIAEALDCKIGEVVKFCFSDLGMLVTANGQVDRSTAVKIVEGFGKIVADEDDEDDEYDEDEDEEEYDYETGLAWDEDEDDSLVTRPPVVTVMGHVDHGKTSLLDYIRSSTVTSGEAGGITQHIGAYQINNEGDPITFIDTPGHAAFSDMRSRGANITDLVILVVAADDSVKEQSSDSIRCARDAGCPIIVAVNKCDLETADPTKIKTELTQHDVLVEELGGDVLCEEISAKTGAGVQALLDKVKLQSEILDLKANPDRDAVGVVVEARVEKGLGTVATVLVNKGTLKIGDPFIAGSASGKVRALLGDDGKTRFQEALPSTPIKVVGFDGVPSAGDLFIVAEDQDTARELAESRARIAREQSSTTYQQALLGNVADLIANGIGGRKNRKEMSVVIKADVQGSAEALARALGELRIEDEESEVVVKVIVSEVGDVTRQDITLASIRKDTTIIAFNVAANMAAMEEQRLTGVEVGYYNIIYDAIDSVESRMQEVLSPTPEGEYKGSALVQEVFNIGGTGNIAGSKCLDGRIKKGALVRVMRGDKILIESKVKTLRNLKELVDTIDEGTECGIGLEGFEEFEVGDIIECYEEV</sequence>
<evidence type="ECO:0000256" key="10">
    <source>
        <dbReference type="SAM" id="SignalP"/>
    </source>
</evidence>
<dbReference type="AlphaFoldDB" id="A0A9W7ESL2"/>
<dbReference type="PROSITE" id="PS01176">
    <property type="entry name" value="IF2"/>
    <property type="match status" value="1"/>
</dbReference>
<dbReference type="Gene3D" id="3.40.50.300">
    <property type="entry name" value="P-loop containing nucleotide triphosphate hydrolases"/>
    <property type="match status" value="1"/>
</dbReference>
<dbReference type="InterPro" id="IPR005225">
    <property type="entry name" value="Small_GTP-bd"/>
</dbReference>
<dbReference type="GO" id="GO:0009507">
    <property type="term" value="C:chloroplast"/>
    <property type="evidence" value="ECO:0007669"/>
    <property type="project" value="UniProtKB-SubCell"/>
</dbReference>
<dbReference type="Gene3D" id="2.40.30.10">
    <property type="entry name" value="Translation factors"/>
    <property type="match status" value="2"/>
</dbReference>
<feature type="compositionally biased region" description="Basic residues" evidence="9">
    <location>
        <begin position="232"/>
        <end position="253"/>
    </location>
</feature>
<dbReference type="InterPro" id="IPR044145">
    <property type="entry name" value="IF2_II"/>
</dbReference>
<keyword evidence="4" id="KW-0547">Nucleotide-binding</keyword>
<name>A0A9W7ESL2_9STRA</name>
<feature type="compositionally biased region" description="Basic and acidic residues" evidence="9">
    <location>
        <begin position="254"/>
        <end position="264"/>
    </location>
</feature>
<dbReference type="GO" id="GO:0003743">
    <property type="term" value="F:translation initiation factor activity"/>
    <property type="evidence" value="ECO:0007669"/>
    <property type="project" value="UniProtKB-KW"/>
</dbReference>
<dbReference type="CDD" id="cd01887">
    <property type="entry name" value="IF2_eIF5B"/>
    <property type="match status" value="1"/>
</dbReference>
<dbReference type="SUPFAM" id="SSF52540">
    <property type="entry name" value="P-loop containing nucleoside triphosphate hydrolases"/>
    <property type="match status" value="1"/>
</dbReference>
<dbReference type="Pfam" id="PF22042">
    <property type="entry name" value="EF-G_D2"/>
    <property type="match status" value="1"/>
</dbReference>
<dbReference type="InterPro" id="IPR023115">
    <property type="entry name" value="TIF_IF2_dom3"/>
</dbReference>
<dbReference type="Gene3D" id="3.40.50.10050">
    <property type="entry name" value="Translation initiation factor IF- 2, domain 3"/>
    <property type="match status" value="1"/>
</dbReference>
<feature type="compositionally biased region" description="Basic and acidic residues" evidence="9">
    <location>
        <begin position="64"/>
        <end position="76"/>
    </location>
</feature>
<dbReference type="HAMAP" id="MF_00100_B">
    <property type="entry name" value="IF_2_B"/>
    <property type="match status" value="1"/>
</dbReference>
<comment type="caution">
    <text evidence="12">The sequence shown here is derived from an EMBL/GenBank/DDBJ whole genome shotgun (WGS) entry which is preliminary data.</text>
</comment>
<dbReference type="SUPFAM" id="SSF50447">
    <property type="entry name" value="Translation proteins"/>
    <property type="match status" value="2"/>
</dbReference>
<protein>
    <recommendedName>
        <fullName evidence="8">Translation initiation factor IF-2, chloroplastic</fullName>
    </recommendedName>
</protein>
<dbReference type="EMBL" id="BRXY01000367">
    <property type="protein sequence ID" value="GMH90108.1"/>
    <property type="molecule type" value="Genomic_DNA"/>
</dbReference>
<dbReference type="GO" id="GO:0003924">
    <property type="term" value="F:GTPase activity"/>
    <property type="evidence" value="ECO:0007669"/>
    <property type="project" value="InterPro"/>
</dbReference>
<dbReference type="PANTHER" id="PTHR43381">
    <property type="entry name" value="TRANSLATION INITIATION FACTOR IF-2-RELATED"/>
    <property type="match status" value="1"/>
</dbReference>
<keyword evidence="10" id="KW-0732">Signal</keyword>
<feature type="region of interest" description="Disordered" evidence="9">
    <location>
        <begin position="33"/>
        <end position="264"/>
    </location>
</feature>
<feature type="compositionally biased region" description="Basic and acidic residues" evidence="9">
    <location>
        <begin position="90"/>
        <end position="105"/>
    </location>
</feature>
<dbReference type="InterPro" id="IPR015760">
    <property type="entry name" value="TIF_IF2"/>
</dbReference>
<dbReference type="InterPro" id="IPR000795">
    <property type="entry name" value="T_Tr_GTP-bd_dom"/>
</dbReference>
<dbReference type="NCBIfam" id="TIGR00231">
    <property type="entry name" value="small_GTP"/>
    <property type="match status" value="1"/>
</dbReference>
<dbReference type="FunFam" id="2.40.30.10:FF:000054">
    <property type="entry name" value="Translation initiation factor IF-2"/>
    <property type="match status" value="1"/>
</dbReference>
<feature type="signal peptide" evidence="10">
    <location>
        <begin position="1"/>
        <end position="16"/>
    </location>
</feature>
<feature type="chain" id="PRO_5040744020" description="Translation initiation factor IF-2, chloroplastic" evidence="10">
    <location>
        <begin position="17"/>
        <end position="869"/>
    </location>
</feature>
<feature type="compositionally biased region" description="Gly residues" evidence="9">
    <location>
        <begin position="159"/>
        <end position="173"/>
    </location>
</feature>
<evidence type="ECO:0000256" key="3">
    <source>
        <dbReference type="ARBA" id="ARBA00022540"/>
    </source>
</evidence>
<dbReference type="InterPro" id="IPR036925">
    <property type="entry name" value="TIF_IF2_dom3_sf"/>
</dbReference>
<comment type="similarity">
    <text evidence="2">Belongs to the TRAFAC class translation factor GTPase superfamily. Classic translation factor GTPase family. IF-2 subfamily.</text>
</comment>
<dbReference type="OrthoDB" id="361630at2759"/>
<gene>
    <name evidence="12" type="ORF">TrST_g1868</name>
</gene>
<dbReference type="NCBIfam" id="TIGR00487">
    <property type="entry name" value="IF-2"/>
    <property type="match status" value="1"/>
</dbReference>
<dbReference type="PROSITE" id="PS51722">
    <property type="entry name" value="G_TR_2"/>
    <property type="match status" value="1"/>
</dbReference>
<keyword evidence="6" id="KW-0342">GTP-binding</keyword>
<evidence type="ECO:0000256" key="2">
    <source>
        <dbReference type="ARBA" id="ARBA00007733"/>
    </source>
</evidence>
<evidence type="ECO:0000259" key="11">
    <source>
        <dbReference type="PROSITE" id="PS51722"/>
    </source>
</evidence>
<dbReference type="CDD" id="cd03702">
    <property type="entry name" value="IF2_mtIF2_II"/>
    <property type="match status" value="1"/>
</dbReference>
<dbReference type="InterPro" id="IPR000178">
    <property type="entry name" value="TF_IF2_bacterial-like"/>
</dbReference>
<accession>A0A9W7ESL2</accession>
<proteinExistence type="inferred from homology"/>
<evidence type="ECO:0000256" key="6">
    <source>
        <dbReference type="ARBA" id="ARBA00023134"/>
    </source>
</evidence>
<comment type="function">
    <text evidence="7">One of the essential components for the initiation of protein synthesis. Protects formylmethionyl-tRNA from spontaneous hydrolysis and promotes its binding to the 30S ribosomal subunits. Also involved in the hydrolysis of GTP during the formation of the 70S ribosomal complex.</text>
</comment>
<dbReference type="FunFam" id="3.40.50.300:FF:000019">
    <property type="entry name" value="Translation initiation factor IF-2"/>
    <property type="match status" value="1"/>
</dbReference>
<feature type="domain" description="Tr-type G" evidence="11">
    <location>
        <begin position="364"/>
        <end position="531"/>
    </location>
</feature>
<dbReference type="SUPFAM" id="SSF52156">
    <property type="entry name" value="Initiation factor IF2/eIF5b, domain 3"/>
    <property type="match status" value="1"/>
</dbReference>